<feature type="compositionally biased region" description="Acidic residues" evidence="10">
    <location>
        <begin position="28"/>
        <end position="37"/>
    </location>
</feature>
<proteinExistence type="inferred from homology"/>
<keyword evidence="9" id="KW-0175">Coiled coil</keyword>
<evidence type="ECO:0000256" key="10">
    <source>
        <dbReference type="SAM" id="MobiDB-lite"/>
    </source>
</evidence>
<evidence type="ECO:0000256" key="2">
    <source>
        <dbReference type="ARBA" id="ARBA00005462"/>
    </source>
</evidence>
<dbReference type="PROSITE" id="PS50176">
    <property type="entry name" value="ARM_REPEAT"/>
    <property type="match status" value="1"/>
</dbReference>
<comment type="subcellular location">
    <subcellularLocation>
        <location evidence="1">Vacuole membrane</location>
        <topology evidence="1">Lipid-anchor</topology>
    </subcellularLocation>
</comment>
<evidence type="ECO:0000313" key="12">
    <source>
        <dbReference type="EMBL" id="VFT78928.1"/>
    </source>
</evidence>
<keyword evidence="13" id="KW-1185">Reference proteome</keyword>
<evidence type="ECO:0000256" key="4">
    <source>
        <dbReference type="ARBA" id="ARBA00022737"/>
    </source>
</evidence>
<evidence type="ECO:0000256" key="5">
    <source>
        <dbReference type="ARBA" id="ARBA00023136"/>
    </source>
</evidence>
<organism evidence="12 13">
    <name type="scientific">Aphanomyces stellatus</name>
    <dbReference type="NCBI Taxonomy" id="120398"/>
    <lineage>
        <taxon>Eukaryota</taxon>
        <taxon>Sar</taxon>
        <taxon>Stramenopiles</taxon>
        <taxon>Oomycota</taxon>
        <taxon>Saprolegniomycetes</taxon>
        <taxon>Saprolegniales</taxon>
        <taxon>Verrucalvaceae</taxon>
        <taxon>Aphanomyces</taxon>
    </lineage>
</organism>
<feature type="coiled-coil region" evidence="9">
    <location>
        <begin position="363"/>
        <end position="390"/>
    </location>
</feature>
<evidence type="ECO:0000256" key="3">
    <source>
        <dbReference type="ARBA" id="ARBA00022554"/>
    </source>
</evidence>
<dbReference type="InterPro" id="IPR011989">
    <property type="entry name" value="ARM-like"/>
</dbReference>
<dbReference type="EMBL" id="CAADRA010000151">
    <property type="protein sequence ID" value="VFT78928.1"/>
    <property type="molecule type" value="Genomic_DNA"/>
</dbReference>
<dbReference type="SUPFAM" id="SSF48371">
    <property type="entry name" value="ARM repeat"/>
    <property type="match status" value="2"/>
</dbReference>
<keyword evidence="4" id="KW-0677">Repeat</keyword>
<dbReference type="Gene3D" id="1.25.10.10">
    <property type="entry name" value="Leucine-rich Repeat Variant"/>
    <property type="match status" value="2"/>
</dbReference>
<feature type="coiled-coil region" evidence="9">
    <location>
        <begin position="473"/>
        <end position="500"/>
    </location>
</feature>
<feature type="region of interest" description="Disordered" evidence="10">
    <location>
        <begin position="1"/>
        <end position="58"/>
    </location>
</feature>
<name>A0A485K9D0_9STRA</name>
<dbReference type="InterPro" id="IPR045156">
    <property type="entry name" value="Vac8"/>
</dbReference>
<reference evidence="11" key="2">
    <citation type="submission" date="2019-06" db="EMBL/GenBank/DDBJ databases">
        <title>Genomics analysis of Aphanomyces spp. identifies a new class of oomycete effector associated with host adaptation.</title>
        <authorList>
            <person name="Gaulin E."/>
        </authorList>
    </citation>
    <scope>NUCLEOTIDE SEQUENCE</scope>
    <source>
        <strain evidence="11">CBS 578.67</strain>
    </source>
</reference>
<evidence type="ECO:0000256" key="1">
    <source>
        <dbReference type="ARBA" id="ARBA00004592"/>
    </source>
</evidence>
<dbReference type="GO" id="GO:0071562">
    <property type="term" value="P:nucleus-vacuole junction assembly"/>
    <property type="evidence" value="ECO:0007669"/>
    <property type="project" value="InterPro"/>
</dbReference>
<reference evidence="12 13" key="1">
    <citation type="submission" date="2019-03" db="EMBL/GenBank/DDBJ databases">
        <authorList>
            <person name="Gaulin E."/>
            <person name="Dumas B."/>
        </authorList>
    </citation>
    <scope>NUCLEOTIDE SEQUENCE [LARGE SCALE GENOMIC DNA]</scope>
    <source>
        <strain evidence="12">CBS 568.67</strain>
    </source>
</reference>
<sequence length="1577" mass="178405">MDVNNESPVSPMEPTPDNPEADNSTTVDADDSSEPQDDVPSGDSEASPPEDDIDDESPLTPMEMAVRGWEALCETFETTCQDRIDGMMARVSTSLTAMPQLRRWVVERIDTVASLEMQVVESAAKCKTLMSKWTREKEERRAEKEWIADVWPDFIVVPPTILKPFMKAAVLTEDEKKVVADAARMKMRLLEEADNVRARLEQARQWAPVDNYFYNSVTGESSWEQPASMLYVAPSGWDKAKNQWKAGVVLTLGDDVVQPPSASAAAVPPTQTTLESARTDVDASDSEVDAQLDPVDLRAQVEAEQRLRAACQSQLAAIDLRLDTLSHQLQKAMRRRLDDEQAAVQAEVDTLIETERKKRLKEARERQAAAMEAEAKVQKASQKKSKLQAAELVLDTNLEIQIPEDPTRERLCTPVSTLEAVRMHKKDDRAYLHMEAVRARVDALVKKEDDIWEAHDAFREMLEKEVTTQTKALETLGQDLEKCRETLAAAKIKVEATRESVPMPTLQSVEEVDGRTQFDVYDERMKAWEEGEVIRRIDFEEAGETVVEMERRLEGDPMAKGRQEIVFLEEIVKCEVERGAGLWSKKRQYQVWRTKMMLDRVEREERLVELGRSLREYSAELDHTERIPLQAMNVLERAHLESKAEQQQRFYSDKVAATMAEIEANEAARTRLMEMELQALAFHSLRLEEEALLHQETKGVYIRQKVVADSAQQDLLRSWLTLNYAREKRWRQLVSYEQIDETPWLEQDEWLVSQQRQRYDAAVTALEEKHAIQVFELEEEIAKLEIEVRLAIVGKEQSDADRNRVMVLVDEADALVETTKAETIACLKKQMDVLMAQMKAQQIDHSERIERLLAEHTLIREDLERRLDVTSADAILRMQWLKAVKCELSDHKVLNKHLLNGIAALEKRRATEINEMQARILSQLSRIHRLEMWNISLKQSIEANNDVLLQHQRNLEERVKEHRAEQRLLRHEVWRQRVSAQLLLTNAHHLLLFFLQGIAGLCGHANDALRDAAVIPILVELCKVHALPPAIRALATASLGKLAWNTPKSLRFIGWHAKTIWSTWVNLLAQEATDMLVESKVDFDDTVAPTSAEMNVLADYKTHEKVHTHLDRLHVLRETQHWISQSPIPTSLNEANILSIGDTSGALAILVELSTHATVPLEIREGAMGSLASLAMHTRNIHLMGRLPGFLSQLLQMVQEPPSRLLQVHAAHSLANLSFANRVNQDSIHALAGVDVLLRVAVASRDVDVIDLATAALSNLTDTHEAIVTHVVTSSGLTQLLTLAMASYLSDAVEDGKMDAIQGNIALCVVHVLHVSPEAVLVVWQTQPSFLGLCLRLLASGVACVQAAAIMVVGVVSQDDVIRTQLGDVGAIDLLVPFLNRADDVAIVEQTTWTLLQLSWSRDNQTRLSGYWPIWYELATRPDPKWRLAQQHVFQLVGNLVFYHADNRASLLHDETWLRLLLDTCAQANVTWRPDAVRALCALSYDNEFAATSRHMEVVATVLRATDQTDMVLHGLQWLMNLLVHDVQKSRFVHCPQATETLVMLCGAESPQVRQRAEQALDLVADIRLRQTQTWKP</sequence>
<keyword evidence="5" id="KW-0472">Membrane</keyword>
<dbReference type="SMART" id="SM00185">
    <property type="entry name" value="ARM"/>
    <property type="match status" value="3"/>
</dbReference>
<evidence type="ECO:0000256" key="7">
    <source>
        <dbReference type="ARBA" id="ARBA00026209"/>
    </source>
</evidence>
<dbReference type="InterPro" id="IPR000225">
    <property type="entry name" value="Armadillo"/>
</dbReference>
<accession>A0A485K9D0</accession>
<dbReference type="OrthoDB" id="167232at2759"/>
<dbReference type="GO" id="GO:0043495">
    <property type="term" value="F:protein-membrane adaptor activity"/>
    <property type="evidence" value="ECO:0007669"/>
    <property type="project" value="InterPro"/>
</dbReference>
<dbReference type="EMBL" id="VJMH01000151">
    <property type="protein sequence ID" value="KAF0718407.1"/>
    <property type="molecule type" value="Genomic_DNA"/>
</dbReference>
<evidence type="ECO:0000256" key="9">
    <source>
        <dbReference type="SAM" id="Coils"/>
    </source>
</evidence>
<feature type="compositionally biased region" description="Acidic residues" evidence="10">
    <location>
        <begin position="48"/>
        <end position="57"/>
    </location>
</feature>
<dbReference type="PANTHER" id="PTHR47249:SF1">
    <property type="entry name" value="VACUOLAR PROTEIN 8"/>
    <property type="match status" value="1"/>
</dbReference>
<dbReference type="Proteomes" id="UP000332933">
    <property type="component" value="Unassembled WGS sequence"/>
</dbReference>
<keyword evidence="3" id="KW-0926">Vacuole</keyword>
<keyword evidence="6" id="KW-0449">Lipoprotein</keyword>
<comment type="similarity">
    <text evidence="2">Belongs to the beta-catenin family.</text>
</comment>
<feature type="repeat" description="ARM" evidence="8">
    <location>
        <begin position="1145"/>
        <end position="1189"/>
    </location>
</feature>
<evidence type="ECO:0000256" key="8">
    <source>
        <dbReference type="PROSITE-ProRule" id="PRU00259"/>
    </source>
</evidence>
<dbReference type="GO" id="GO:0005774">
    <property type="term" value="C:vacuolar membrane"/>
    <property type="evidence" value="ECO:0007669"/>
    <property type="project" value="UniProtKB-SubCell"/>
</dbReference>
<feature type="coiled-coil region" evidence="9">
    <location>
        <begin position="824"/>
        <end position="866"/>
    </location>
</feature>
<gene>
    <name evidence="12" type="primary">Aste57867_1717</name>
    <name evidence="11" type="ORF">As57867_001715</name>
    <name evidence="12" type="ORF">ASTE57867_1717</name>
</gene>
<evidence type="ECO:0000256" key="6">
    <source>
        <dbReference type="ARBA" id="ARBA00023288"/>
    </source>
</evidence>
<feature type="coiled-coil region" evidence="9">
    <location>
        <begin position="938"/>
        <end position="972"/>
    </location>
</feature>
<protein>
    <recommendedName>
        <fullName evidence="7">Vacuolar protein 8</fullName>
    </recommendedName>
</protein>
<evidence type="ECO:0000313" key="13">
    <source>
        <dbReference type="Proteomes" id="UP000332933"/>
    </source>
</evidence>
<evidence type="ECO:0000313" key="11">
    <source>
        <dbReference type="EMBL" id="KAF0718407.1"/>
    </source>
</evidence>
<dbReference type="InterPro" id="IPR016024">
    <property type="entry name" value="ARM-type_fold"/>
</dbReference>
<dbReference type="PANTHER" id="PTHR47249">
    <property type="entry name" value="VACUOLAR PROTEIN 8"/>
    <property type="match status" value="1"/>
</dbReference>